<dbReference type="eggNOG" id="COG0406">
    <property type="taxonomic scope" value="Bacteria"/>
</dbReference>
<dbReference type="GO" id="GO:0005737">
    <property type="term" value="C:cytoplasm"/>
    <property type="evidence" value="ECO:0007669"/>
    <property type="project" value="TreeGrafter"/>
</dbReference>
<dbReference type="RefSeq" id="WP_006003351.1">
    <property type="nucleotide sequence ID" value="NZ_BAET01000007.1"/>
</dbReference>
<dbReference type="STRING" id="56804.BAE46_08350"/>
<protein>
    <submittedName>
        <fullName evidence="1">Phosphoglycerate/bisphosphoglycerate mutase</fullName>
    </submittedName>
</protein>
<name>H5T946_9ALTE</name>
<dbReference type="InterPro" id="IPR029033">
    <property type="entry name" value="His_PPase_superfam"/>
</dbReference>
<organism evidence="1 2">
    <name type="scientific">Glaciecola punicea ACAM 611</name>
    <dbReference type="NCBI Taxonomy" id="1121923"/>
    <lineage>
        <taxon>Bacteria</taxon>
        <taxon>Pseudomonadati</taxon>
        <taxon>Pseudomonadota</taxon>
        <taxon>Gammaproteobacteria</taxon>
        <taxon>Alteromonadales</taxon>
        <taxon>Alteromonadaceae</taxon>
        <taxon>Glaciecola</taxon>
    </lineage>
</organism>
<keyword evidence="2" id="KW-1185">Reference proteome</keyword>
<evidence type="ECO:0000313" key="2">
    <source>
        <dbReference type="Proteomes" id="UP000053586"/>
    </source>
</evidence>
<dbReference type="OrthoDB" id="280692at2"/>
<dbReference type="InterPro" id="IPR050275">
    <property type="entry name" value="PGM_Phosphatase"/>
</dbReference>
<dbReference type="EMBL" id="BAET01000007">
    <property type="protein sequence ID" value="GAB54823.1"/>
    <property type="molecule type" value="Genomic_DNA"/>
</dbReference>
<dbReference type="SMART" id="SM00855">
    <property type="entry name" value="PGAM"/>
    <property type="match status" value="1"/>
</dbReference>
<dbReference type="CDD" id="cd07067">
    <property type="entry name" value="HP_PGM_like"/>
    <property type="match status" value="1"/>
</dbReference>
<gene>
    <name evidence="1" type="ORF">GPUN_0683</name>
</gene>
<dbReference type="AlphaFoldDB" id="H5T946"/>
<sequence length="222" mass="24543">MAQMILVRHAQASFGAHDYDNLSDLGHQQAALLGDYFAQRKQSFDLVVAGNMLRHKQTAGGIVGQSNKHIITTDAGWNEFDFETIVAAYLQASPEQAPVSGAPRSQWYRVLKKAMLAWSNESLVLLGGETWVQFCARVQESAQSIHQSDHQNVLVVSSGGAMAVFLMALLNTSVEQAIAFNLQIKNTSVNHFYFNRAGFQLNSFNNVPHLDTFAHLAKITYS</sequence>
<dbReference type="Pfam" id="PF00300">
    <property type="entry name" value="His_Phos_1"/>
    <property type="match status" value="1"/>
</dbReference>
<accession>H5T946</accession>
<dbReference type="InterPro" id="IPR013078">
    <property type="entry name" value="His_Pase_superF_clade-1"/>
</dbReference>
<dbReference type="GO" id="GO:0016791">
    <property type="term" value="F:phosphatase activity"/>
    <property type="evidence" value="ECO:0007669"/>
    <property type="project" value="TreeGrafter"/>
</dbReference>
<dbReference type="Proteomes" id="UP000053586">
    <property type="component" value="Unassembled WGS sequence"/>
</dbReference>
<reference evidence="1 2" key="1">
    <citation type="journal article" date="2012" name="J. Bacteriol.">
        <title>Genome sequence of proteorhodopsin-containing sea ice bacterium Glaciecola punicea ACAM 611T.</title>
        <authorList>
            <person name="Qin Q.-L."/>
            <person name="Xie B.-B."/>
            <person name="Shu Y.-L."/>
            <person name="Rong J.-C."/>
            <person name="Zhao D.-L."/>
            <person name="Zhang X.-Y."/>
            <person name="Chen X.-L."/>
            <person name="Zhou B.-C."/>
            <person name="Zhanga Y.-Z."/>
        </authorList>
    </citation>
    <scope>NUCLEOTIDE SEQUENCE [LARGE SCALE GENOMIC DNA]</scope>
    <source>
        <strain evidence="1 2">ACAM 611</strain>
    </source>
</reference>
<dbReference type="PANTHER" id="PTHR48100:SF1">
    <property type="entry name" value="HISTIDINE PHOSPHATASE FAMILY PROTEIN-RELATED"/>
    <property type="match status" value="1"/>
</dbReference>
<comment type="caution">
    <text evidence="1">The sequence shown here is derived from an EMBL/GenBank/DDBJ whole genome shotgun (WGS) entry which is preliminary data.</text>
</comment>
<dbReference type="Gene3D" id="3.40.50.1240">
    <property type="entry name" value="Phosphoglycerate mutase-like"/>
    <property type="match status" value="1"/>
</dbReference>
<dbReference type="PANTHER" id="PTHR48100">
    <property type="entry name" value="BROAD-SPECIFICITY PHOSPHATASE YOR283W-RELATED"/>
    <property type="match status" value="1"/>
</dbReference>
<dbReference type="SUPFAM" id="SSF53254">
    <property type="entry name" value="Phosphoglycerate mutase-like"/>
    <property type="match status" value="1"/>
</dbReference>
<evidence type="ECO:0000313" key="1">
    <source>
        <dbReference type="EMBL" id="GAB54823.1"/>
    </source>
</evidence>
<reference evidence="1 2" key="2">
    <citation type="journal article" date="2017" name="Antonie Van Leeuwenhoek">
        <title>Rhizobium rhizosphaerae sp. nov., a novel species isolated from rice rhizosphere.</title>
        <authorList>
            <person name="Zhao J.J."/>
            <person name="Zhang J."/>
            <person name="Zhang R.J."/>
            <person name="Zhang C.W."/>
            <person name="Yin H.Q."/>
            <person name="Zhang X.X."/>
        </authorList>
    </citation>
    <scope>NUCLEOTIDE SEQUENCE [LARGE SCALE GENOMIC DNA]</scope>
    <source>
        <strain evidence="1 2">ACAM 611</strain>
    </source>
</reference>
<proteinExistence type="predicted"/>